<gene>
    <name evidence="7" type="ORF">Lgee_0465</name>
</gene>
<organism evidence="7 8">
    <name type="scientific">Legionella geestiana</name>
    <dbReference type="NCBI Taxonomy" id="45065"/>
    <lineage>
        <taxon>Bacteria</taxon>
        <taxon>Pseudomonadati</taxon>
        <taxon>Pseudomonadota</taxon>
        <taxon>Gammaproteobacteria</taxon>
        <taxon>Legionellales</taxon>
        <taxon>Legionellaceae</taxon>
        <taxon>Legionella</taxon>
    </lineage>
</organism>
<dbReference type="EMBL" id="LNYC01000009">
    <property type="protein sequence ID" value="KTD03808.1"/>
    <property type="molecule type" value="Genomic_DNA"/>
</dbReference>
<evidence type="ECO:0000313" key="8">
    <source>
        <dbReference type="Proteomes" id="UP000054785"/>
    </source>
</evidence>
<reference evidence="7 8" key="1">
    <citation type="submission" date="2015-11" db="EMBL/GenBank/DDBJ databases">
        <title>Genomic analysis of 38 Legionella species identifies large and diverse effector repertoires.</title>
        <authorList>
            <person name="Burstein D."/>
            <person name="Amaro F."/>
            <person name="Zusman T."/>
            <person name="Lifshitz Z."/>
            <person name="Cohen O."/>
            <person name="Gilbert J.A."/>
            <person name="Pupko T."/>
            <person name="Shuman H.A."/>
            <person name="Segal G."/>
        </authorList>
    </citation>
    <scope>NUCLEOTIDE SEQUENCE [LARGE SCALE GENOMIC DNA]</scope>
    <source>
        <strain evidence="7 8">ATCC 49504</strain>
    </source>
</reference>
<protein>
    <recommendedName>
        <fullName evidence="3">3-methyl-2-oxobutanoate dehydrogenase (2-methylpropanoyl-transferring)</fullName>
        <ecNumber evidence="3">1.2.4.4</ecNumber>
    </recommendedName>
</protein>
<dbReference type="Pfam" id="PF00676">
    <property type="entry name" value="E1_dh"/>
    <property type="match status" value="1"/>
</dbReference>
<dbReference type="PANTHER" id="PTHR42980">
    <property type="entry name" value="2-OXOISOVALERATE DEHYDROGENASE SUBUNIT BETA-RELATED"/>
    <property type="match status" value="1"/>
</dbReference>
<comment type="caution">
    <text evidence="7">The sequence shown here is derived from an EMBL/GenBank/DDBJ whole genome shotgun (WGS) entry which is preliminary data.</text>
</comment>
<dbReference type="GO" id="GO:0007584">
    <property type="term" value="P:response to nutrient"/>
    <property type="evidence" value="ECO:0007669"/>
    <property type="project" value="TreeGrafter"/>
</dbReference>
<comment type="cofactor">
    <cofactor evidence="1">
        <name>thiamine diphosphate</name>
        <dbReference type="ChEBI" id="CHEBI:58937"/>
    </cofactor>
</comment>
<keyword evidence="7" id="KW-0670">Pyruvate</keyword>
<evidence type="ECO:0000256" key="4">
    <source>
        <dbReference type="ARBA" id="ARBA00023002"/>
    </source>
</evidence>
<evidence type="ECO:0000256" key="5">
    <source>
        <dbReference type="ARBA" id="ARBA00023052"/>
    </source>
</evidence>
<dbReference type="Pfam" id="PF02779">
    <property type="entry name" value="Transket_pyr"/>
    <property type="match status" value="1"/>
</dbReference>
<dbReference type="InterPro" id="IPR005475">
    <property type="entry name" value="Transketolase-like_Pyr-bd"/>
</dbReference>
<evidence type="ECO:0000256" key="2">
    <source>
        <dbReference type="ARBA" id="ARBA00003906"/>
    </source>
</evidence>
<keyword evidence="5" id="KW-0786">Thiamine pyrophosphate</keyword>
<dbReference type="PANTHER" id="PTHR42980:SF1">
    <property type="entry name" value="2-OXOISOVALERATE DEHYDROGENASE SUBUNIT BETA, MITOCHONDRIAL"/>
    <property type="match status" value="1"/>
</dbReference>
<evidence type="ECO:0000259" key="6">
    <source>
        <dbReference type="SMART" id="SM00861"/>
    </source>
</evidence>
<dbReference type="InterPro" id="IPR001017">
    <property type="entry name" value="DH_E1"/>
</dbReference>
<dbReference type="AlphaFoldDB" id="A0A0W0U7C7"/>
<evidence type="ECO:0000256" key="1">
    <source>
        <dbReference type="ARBA" id="ARBA00001964"/>
    </source>
</evidence>
<feature type="domain" description="Transketolase-like pyrimidine-binding" evidence="6">
    <location>
        <begin position="420"/>
        <end position="601"/>
    </location>
</feature>
<accession>A0A0W0U7C7</accession>
<comment type="function">
    <text evidence="2">E1 component of the 2-oxoglutarate dehydrogenase (OGDH) complex which catalyzes the decarboxylation of 2-oxoglutarate, the first step in the conversion of 2-oxoglutarate to succinyl-CoA and CO(2).</text>
</comment>
<dbReference type="Gene3D" id="3.40.50.970">
    <property type="match status" value="2"/>
</dbReference>
<dbReference type="STRING" id="45065.Lgee_0465"/>
<dbReference type="GO" id="GO:0003863">
    <property type="term" value="F:branched-chain 2-oxo acid dehydrogenase activity"/>
    <property type="evidence" value="ECO:0007669"/>
    <property type="project" value="UniProtKB-EC"/>
</dbReference>
<evidence type="ECO:0000313" key="7">
    <source>
        <dbReference type="EMBL" id="KTD03808.1"/>
    </source>
</evidence>
<dbReference type="EC" id="1.2.4.4" evidence="3"/>
<dbReference type="SUPFAM" id="SSF52518">
    <property type="entry name" value="Thiamin diphosphate-binding fold (THDP-binding)"/>
    <property type="match status" value="2"/>
</dbReference>
<dbReference type="GO" id="GO:0009083">
    <property type="term" value="P:branched-chain amino acid catabolic process"/>
    <property type="evidence" value="ECO:0007669"/>
    <property type="project" value="TreeGrafter"/>
</dbReference>
<dbReference type="CDD" id="cd02000">
    <property type="entry name" value="TPP_E1_PDC_ADC_BCADC"/>
    <property type="match status" value="1"/>
</dbReference>
<name>A0A0W0U7C7_9GAMM</name>
<dbReference type="SUPFAM" id="SSF52922">
    <property type="entry name" value="TK C-terminal domain-like"/>
    <property type="match status" value="1"/>
</dbReference>
<sequence length="768" mass="84573">MQASWVYTVRSHQGAAGAWLKGWSMEQAVIEERFLARARAGDFPLPQSTTSFSGAGMDKATALSLFDSQIKSRLLDLIARELKEKNLSWYTIGSSGHEGNAVFGALLRPSDMAFLHYRSGAFFIERARRSQTVDGVRDVLLSLVASSRDPISGGRHKVFGSHALNIPPQTSTIASHLPKALGAAISIRRAKELKLASMLPEDAVIYCSFGDASANHASAQTTFNACAWAVRQSCPTPILFVCEDNGIGISVPTPTDWIAERFGNFPGLHYIACDGLNIADVWQKTKAALAIARTRRQPVFLHMRCVRLMGHAGSDIETQYRTPQEIAATEALDPLLYTAGLIEAEGWMQASDILALYQQNRTLIEAKATEVVREPKLSNRTQIMASIVPKPLKGVRYPRPSDAKRQEVFGTGFNQLAKPRNLCQNINAALTDLMLQYPNMLMFGEDVGKKGGVYRVTADLQARFGQRRVFDTLLDETTILGTAIGFAHNGFIPVPEIQFLAYLHNAEDQLRGEASTLSFFSSGQFTNPMVIRIASLAYQKGFGGHFHNDNSIAVLRDLPGVLVACPSNGEDAAKMLRTCLHLAAIERRVVVFLEPIALYMTKDLHAPHDNGYLCVYPEPSARIEPFEVGVYGEGDTVILSYANGVYLSRQAQKILADEDKIRVKVVDLRWLSPLPEEAILREVARAKRVLIVDEGRRSGSLSEGLMTLLVEQGAGRIKIRRMTGEDCFIPLGTAWQHLLPSRDGIVEAVRELCSTSKEKERGRFAVSG</sequence>
<dbReference type="SMART" id="SM00861">
    <property type="entry name" value="Transket_pyr"/>
    <property type="match status" value="1"/>
</dbReference>
<keyword evidence="8" id="KW-1185">Reference proteome</keyword>
<dbReference type="PATRIC" id="fig|45065.4.peg.495"/>
<dbReference type="Gene3D" id="3.40.50.920">
    <property type="match status" value="1"/>
</dbReference>
<dbReference type="Pfam" id="PF02780">
    <property type="entry name" value="Transketolase_C"/>
    <property type="match status" value="1"/>
</dbReference>
<dbReference type="Proteomes" id="UP000054785">
    <property type="component" value="Unassembled WGS sequence"/>
</dbReference>
<dbReference type="InterPro" id="IPR029061">
    <property type="entry name" value="THDP-binding"/>
</dbReference>
<keyword evidence="4" id="KW-0560">Oxidoreductase</keyword>
<evidence type="ECO:0000256" key="3">
    <source>
        <dbReference type="ARBA" id="ARBA00012277"/>
    </source>
</evidence>
<dbReference type="InterPro" id="IPR033248">
    <property type="entry name" value="Transketolase_C"/>
</dbReference>
<proteinExistence type="predicted"/>
<dbReference type="InterPro" id="IPR009014">
    <property type="entry name" value="Transketo_C/PFOR_II"/>
</dbReference>